<keyword evidence="1" id="KW-0812">Transmembrane</keyword>
<accession>A0A2N8NPU8</accession>
<comment type="caution">
    <text evidence="3">The sequence shown here is derived from an EMBL/GenBank/DDBJ whole genome shotgun (WGS) entry which is preliminary data.</text>
</comment>
<dbReference type="Proteomes" id="UP000528608">
    <property type="component" value="Unassembled WGS sequence"/>
</dbReference>
<keyword evidence="4" id="KW-1185">Reference proteome</keyword>
<dbReference type="RefSeq" id="WP_184742940.1">
    <property type="nucleotide sequence ID" value="NZ_JACHJF010000001.1"/>
</dbReference>
<dbReference type="EMBL" id="JACHJF010000001">
    <property type="protein sequence ID" value="MBB5117310.1"/>
    <property type="molecule type" value="Genomic_DNA"/>
</dbReference>
<reference evidence="4" key="2">
    <citation type="submission" date="2015-07" db="EMBL/GenBank/DDBJ databases">
        <authorList>
            <person name="Graham D.E."/>
            <person name="Giannone R.J."/>
            <person name="Gulvik C.A."/>
            <person name="Hettich R.L."/>
            <person name="Klingeman D.M."/>
            <person name="Mahan K.M."/>
            <person name="Parry R.J."/>
            <person name="Spain J.C."/>
        </authorList>
    </citation>
    <scope>NUCLEOTIDE SEQUENCE [LARGE SCALE GENOMIC DNA]</scope>
    <source>
        <strain evidence="4">ATCC 27428</strain>
    </source>
</reference>
<sequence length="77" mass="8485">MSGLDRKEDAVRRMLDLRHLPLPPGLAARAAARGGRVLRRRRAVRAVGWALLAAGTVAFCVWAALVEPWSAPSLWDR</sequence>
<evidence type="ECO:0000313" key="2">
    <source>
        <dbReference type="EMBL" id="MBB5117310.1"/>
    </source>
</evidence>
<protein>
    <submittedName>
        <fullName evidence="2">Ferric-dicitrate binding protein FerR (Iron transport regulator)</fullName>
    </submittedName>
</protein>
<proteinExistence type="predicted"/>
<reference evidence="3" key="1">
    <citation type="submission" date="2015-07" db="EMBL/GenBank/DDBJ databases">
        <authorList>
            <person name="Noorani M."/>
        </authorList>
    </citation>
    <scope>NUCLEOTIDE SEQUENCE [LARGE SCALE GENOMIC DNA]</scope>
    <source>
        <strain evidence="3">ATCC 27428</strain>
    </source>
</reference>
<keyword evidence="1" id="KW-0472">Membrane</keyword>
<evidence type="ECO:0000313" key="5">
    <source>
        <dbReference type="Proteomes" id="UP000528608"/>
    </source>
</evidence>
<evidence type="ECO:0000313" key="3">
    <source>
        <dbReference type="EMBL" id="PNE30793.1"/>
    </source>
</evidence>
<name>A0A2N8NPU8_STREU</name>
<feature type="transmembrane region" description="Helical" evidence="1">
    <location>
        <begin position="46"/>
        <end position="65"/>
    </location>
</feature>
<evidence type="ECO:0000313" key="4">
    <source>
        <dbReference type="Proteomes" id="UP000235945"/>
    </source>
</evidence>
<gene>
    <name evidence="3" type="ORF">AF335_27555</name>
    <name evidence="2" type="ORF">FHS36_000708</name>
</gene>
<reference evidence="2 5" key="3">
    <citation type="submission" date="2020-08" db="EMBL/GenBank/DDBJ databases">
        <title>Genomic Encyclopedia of Type Strains, Phase III (KMG-III): the genomes of soil and plant-associated and newly described type strains.</title>
        <authorList>
            <person name="Whitman W."/>
        </authorList>
    </citation>
    <scope>NUCLEOTIDE SEQUENCE [LARGE SCALE GENOMIC DNA]</scope>
    <source>
        <strain evidence="2 5">CECT 3259</strain>
    </source>
</reference>
<evidence type="ECO:0000256" key="1">
    <source>
        <dbReference type="SAM" id="Phobius"/>
    </source>
</evidence>
<dbReference type="AlphaFoldDB" id="A0A2N8NPU8"/>
<organism evidence="3 4">
    <name type="scientific">Streptomyces eurocidicus</name>
    <name type="common">Streptoverticillium eurocidicus</name>
    <dbReference type="NCBI Taxonomy" id="66423"/>
    <lineage>
        <taxon>Bacteria</taxon>
        <taxon>Bacillati</taxon>
        <taxon>Actinomycetota</taxon>
        <taxon>Actinomycetes</taxon>
        <taxon>Kitasatosporales</taxon>
        <taxon>Streptomycetaceae</taxon>
        <taxon>Streptomyces</taxon>
    </lineage>
</organism>
<keyword evidence="1" id="KW-1133">Transmembrane helix</keyword>
<dbReference type="Proteomes" id="UP000235945">
    <property type="component" value="Unassembled WGS sequence"/>
</dbReference>
<dbReference type="EMBL" id="LGUI01000011">
    <property type="protein sequence ID" value="PNE30793.1"/>
    <property type="molecule type" value="Genomic_DNA"/>
</dbReference>